<sequence>MCDNDKSNSLVPDLTQDHSISLATNEAASNQPLEFHPSTLAAQISACVGASYENGKICVNFPVVGNICFSVSLPIPSGTSVKVCMQTCGFRFGVPPFNGIKATVYANNSPLWSGTIWGSC</sequence>
<proteinExistence type="predicted"/>
<protein>
    <submittedName>
        <fullName evidence="1">Uncharacterized protein</fullName>
    </submittedName>
</protein>
<organism evidence="1 2">
    <name type="scientific">Pseudoalteromonas gelatinilytica</name>
    <dbReference type="NCBI Taxonomy" id="1703256"/>
    <lineage>
        <taxon>Bacteria</taxon>
        <taxon>Pseudomonadati</taxon>
        <taxon>Pseudomonadota</taxon>
        <taxon>Gammaproteobacteria</taxon>
        <taxon>Alteromonadales</taxon>
        <taxon>Pseudoalteromonadaceae</taxon>
        <taxon>Pseudoalteromonas</taxon>
    </lineage>
</organism>
<accession>A0ABQ1TPE9</accession>
<gene>
    <name evidence="1" type="ORF">GCM10008027_25580</name>
</gene>
<evidence type="ECO:0000313" key="1">
    <source>
        <dbReference type="EMBL" id="GGE99640.1"/>
    </source>
</evidence>
<keyword evidence="2" id="KW-1185">Reference proteome</keyword>
<dbReference type="EMBL" id="BMIT01000009">
    <property type="protein sequence ID" value="GGE99640.1"/>
    <property type="molecule type" value="Genomic_DNA"/>
</dbReference>
<dbReference type="RefSeq" id="WP_188729407.1">
    <property type="nucleotide sequence ID" value="NZ_BMIT01000009.1"/>
</dbReference>
<name>A0ABQ1TPE9_9GAMM</name>
<evidence type="ECO:0000313" key="2">
    <source>
        <dbReference type="Proteomes" id="UP000638462"/>
    </source>
</evidence>
<dbReference type="Proteomes" id="UP000638462">
    <property type="component" value="Unassembled WGS sequence"/>
</dbReference>
<reference evidence="2" key="1">
    <citation type="journal article" date="2019" name="Int. J. Syst. Evol. Microbiol.">
        <title>The Global Catalogue of Microorganisms (GCM) 10K type strain sequencing project: providing services to taxonomists for standard genome sequencing and annotation.</title>
        <authorList>
            <consortium name="The Broad Institute Genomics Platform"/>
            <consortium name="The Broad Institute Genome Sequencing Center for Infectious Disease"/>
            <person name="Wu L."/>
            <person name="Ma J."/>
        </authorList>
    </citation>
    <scope>NUCLEOTIDE SEQUENCE [LARGE SCALE GENOMIC DNA]</scope>
    <source>
        <strain evidence="2">CGMCC 1.15394</strain>
    </source>
</reference>
<comment type="caution">
    <text evidence="1">The sequence shown here is derived from an EMBL/GenBank/DDBJ whole genome shotgun (WGS) entry which is preliminary data.</text>
</comment>